<comment type="subcellular location">
    <subcellularLocation>
        <location evidence="1">Cell inner membrane</location>
        <topology evidence="1">Single-pass membrane protein</topology>
    </subcellularLocation>
</comment>
<reference evidence="9 11" key="1">
    <citation type="submission" date="2018-05" db="EMBL/GenBank/DDBJ databases">
        <title>Genome Sequence of an Efficient Indole-Degrading Bacterium, Alcaligenes sp.YBY.</title>
        <authorList>
            <person name="Yang B."/>
        </authorList>
    </citation>
    <scope>NUCLEOTIDE SEQUENCE [LARGE SCALE GENOMIC DNA]</scope>
    <source>
        <strain evidence="9 11">YBY</strain>
    </source>
</reference>
<evidence type="ECO:0000256" key="2">
    <source>
        <dbReference type="ARBA" id="ARBA00022475"/>
    </source>
</evidence>
<dbReference type="InterPro" id="IPR012902">
    <property type="entry name" value="N_methyl_site"/>
</dbReference>
<reference evidence="9 11" key="2">
    <citation type="submission" date="2018-05" db="EMBL/GenBank/DDBJ databases">
        <authorList>
            <person name="Lanie J.A."/>
            <person name="Ng W.-L."/>
            <person name="Kazmierczak K.M."/>
            <person name="Andrzejewski T.M."/>
            <person name="Davidsen T.M."/>
            <person name="Wayne K.J."/>
            <person name="Tettelin H."/>
            <person name="Glass J.I."/>
            <person name="Rusch D."/>
            <person name="Podicherti R."/>
            <person name="Tsui H.-C.T."/>
            <person name="Winkler M.E."/>
        </authorList>
    </citation>
    <scope>NUCLEOTIDE SEQUENCE [LARGE SCALE GENOMIC DNA]</scope>
    <source>
        <strain evidence="9 11">YBY</strain>
    </source>
</reference>
<evidence type="ECO:0000256" key="3">
    <source>
        <dbReference type="ARBA" id="ARBA00022481"/>
    </source>
</evidence>
<keyword evidence="3" id="KW-0488">Methylation</keyword>
<evidence type="ECO:0000313" key="9">
    <source>
        <dbReference type="EMBL" id="PWE15203.1"/>
    </source>
</evidence>
<evidence type="ECO:0000256" key="6">
    <source>
        <dbReference type="ARBA" id="ARBA00022989"/>
    </source>
</evidence>
<dbReference type="Pfam" id="PF07963">
    <property type="entry name" value="N_methyl"/>
    <property type="match status" value="1"/>
</dbReference>
<evidence type="ECO:0000256" key="7">
    <source>
        <dbReference type="ARBA" id="ARBA00023136"/>
    </source>
</evidence>
<dbReference type="GO" id="GO:0015628">
    <property type="term" value="P:protein secretion by the type II secretion system"/>
    <property type="evidence" value="ECO:0007669"/>
    <property type="project" value="TreeGrafter"/>
</dbReference>
<dbReference type="RefSeq" id="WP_045931872.1">
    <property type="nucleotide sequence ID" value="NZ_CAXOKM010000020.1"/>
</dbReference>
<organism evidence="9 11">
    <name type="scientific">Alcaligenes faecalis</name>
    <dbReference type="NCBI Taxonomy" id="511"/>
    <lineage>
        <taxon>Bacteria</taxon>
        <taxon>Pseudomonadati</taxon>
        <taxon>Pseudomonadota</taxon>
        <taxon>Betaproteobacteria</taxon>
        <taxon>Burkholderiales</taxon>
        <taxon>Alcaligenaceae</taxon>
        <taxon>Alcaligenes</taxon>
    </lineage>
</organism>
<dbReference type="PANTHER" id="PTHR39583:SF2">
    <property type="entry name" value="TYPE II SECRETION SYSTEM PROTEIN J"/>
    <property type="match status" value="1"/>
</dbReference>
<keyword evidence="7 8" id="KW-0472">Membrane</keyword>
<keyword evidence="2" id="KW-1003">Cell membrane</keyword>
<dbReference type="NCBIfam" id="TIGR02532">
    <property type="entry name" value="IV_pilin_GFxxxE"/>
    <property type="match status" value="1"/>
</dbReference>
<dbReference type="PROSITE" id="PS00409">
    <property type="entry name" value="PROKAR_NTER_METHYL"/>
    <property type="match status" value="1"/>
</dbReference>
<dbReference type="InterPro" id="IPR051621">
    <property type="entry name" value="T2SS_protein_J"/>
</dbReference>
<proteinExistence type="predicted"/>
<dbReference type="Proteomes" id="UP000245216">
    <property type="component" value="Unassembled WGS sequence"/>
</dbReference>
<gene>
    <name evidence="9" type="ORF">DF183_00230</name>
    <name evidence="10" type="ORF">M2J83_16190</name>
</gene>
<dbReference type="Proteomes" id="UP001211866">
    <property type="component" value="Chromosome"/>
</dbReference>
<keyword evidence="5 8" id="KW-0812">Transmembrane</keyword>
<evidence type="ECO:0000256" key="8">
    <source>
        <dbReference type="SAM" id="Phobius"/>
    </source>
</evidence>
<dbReference type="InterPro" id="IPR045584">
    <property type="entry name" value="Pilin-like"/>
</dbReference>
<dbReference type="SUPFAM" id="SSF54523">
    <property type="entry name" value="Pili subunits"/>
    <property type="match status" value="1"/>
</dbReference>
<evidence type="ECO:0000313" key="10">
    <source>
        <dbReference type="EMBL" id="WBM37331.1"/>
    </source>
</evidence>
<evidence type="ECO:0000313" key="12">
    <source>
        <dbReference type="Proteomes" id="UP001211866"/>
    </source>
</evidence>
<evidence type="ECO:0000256" key="4">
    <source>
        <dbReference type="ARBA" id="ARBA00022519"/>
    </source>
</evidence>
<reference evidence="10 12" key="3">
    <citation type="submission" date="2022-05" db="EMBL/GenBank/DDBJ databases">
        <title>Complete sequence of strain NY11312.</title>
        <authorList>
            <person name="Zhou D."/>
        </authorList>
    </citation>
    <scope>NUCLEOTIDE SEQUENCE [LARGE SCALE GENOMIC DNA]</scope>
    <source>
        <strain evidence="10 12">NY11312</strain>
    </source>
</reference>
<accession>A0A2U2BMG3</accession>
<dbReference type="STRING" id="511.UZ73_04630"/>
<dbReference type="GeneID" id="29370139"/>
<dbReference type="EMBL" id="QEXO01000001">
    <property type="protein sequence ID" value="PWE15203.1"/>
    <property type="molecule type" value="Genomic_DNA"/>
</dbReference>
<dbReference type="AlphaFoldDB" id="A0A2U2BMG3"/>
<dbReference type="KEGG" id="afa:UZ73_04630"/>
<keyword evidence="12" id="KW-1185">Reference proteome</keyword>
<dbReference type="PANTHER" id="PTHR39583">
    <property type="entry name" value="TYPE II SECRETION SYSTEM PROTEIN J-RELATED"/>
    <property type="match status" value="1"/>
</dbReference>
<keyword evidence="4" id="KW-0997">Cell inner membrane</keyword>
<evidence type="ECO:0000256" key="1">
    <source>
        <dbReference type="ARBA" id="ARBA00004377"/>
    </source>
</evidence>
<evidence type="ECO:0000313" key="11">
    <source>
        <dbReference type="Proteomes" id="UP000245216"/>
    </source>
</evidence>
<dbReference type="GO" id="GO:0005886">
    <property type="term" value="C:plasma membrane"/>
    <property type="evidence" value="ECO:0007669"/>
    <property type="project" value="UniProtKB-SubCell"/>
</dbReference>
<keyword evidence="6 8" id="KW-1133">Transmembrane helix</keyword>
<protein>
    <submittedName>
        <fullName evidence="9">Prepilin-type N-terminal cleavage/methylation domain-containing protein</fullName>
    </submittedName>
</protein>
<feature type="transmembrane region" description="Helical" evidence="8">
    <location>
        <begin position="12"/>
        <end position="32"/>
    </location>
</feature>
<sequence length="199" mass="21898">MTDAGQEGFTLVEMLVALTIMALISLMSWRGLDAVLHADEQLGRQARQTQALFNVLSQMGRDLELHLPPVPGPADPTGAMAVLPASIRWQAKGEGPAILMIERRTESGAGTQQIQWRLQQGVLQRAIAQAGTVYPLPELGPLQDVLEQVTAWNLRIWIPARGWQSWPWPEQAGAAATGIELTVQLEGQEHPYRKVVMLL</sequence>
<dbReference type="EMBL" id="CP096916">
    <property type="protein sequence ID" value="WBM37331.1"/>
    <property type="molecule type" value="Genomic_DNA"/>
</dbReference>
<evidence type="ECO:0000256" key="5">
    <source>
        <dbReference type="ARBA" id="ARBA00022692"/>
    </source>
</evidence>
<name>A0A2U2BMG3_ALCFA</name>